<dbReference type="EMBL" id="JACRSZ010000001">
    <property type="protein sequence ID" value="MBC8571518.1"/>
    <property type="molecule type" value="Genomic_DNA"/>
</dbReference>
<name>A0ABR7N563_9FIRM</name>
<evidence type="ECO:0000313" key="6">
    <source>
        <dbReference type="EMBL" id="MBC8571518.1"/>
    </source>
</evidence>
<dbReference type="Proteomes" id="UP000657421">
    <property type="component" value="Unassembled WGS sequence"/>
</dbReference>
<dbReference type="InterPro" id="IPR029752">
    <property type="entry name" value="D-isomer_DH_CS1"/>
</dbReference>
<gene>
    <name evidence="6" type="ORF">H8716_00200</name>
</gene>
<dbReference type="SUPFAM" id="SSF52283">
    <property type="entry name" value="Formate/glycerate dehydrogenase catalytic domain-like"/>
    <property type="match status" value="1"/>
</dbReference>
<dbReference type="PANTHER" id="PTHR43026:SF1">
    <property type="entry name" value="2-HYDROXYACID DEHYDROGENASE HOMOLOG 1-RELATED"/>
    <property type="match status" value="1"/>
</dbReference>
<evidence type="ECO:0000256" key="1">
    <source>
        <dbReference type="ARBA" id="ARBA00005854"/>
    </source>
</evidence>
<dbReference type="Gene3D" id="3.40.50.720">
    <property type="entry name" value="NAD(P)-binding Rossmann-like Domain"/>
    <property type="match status" value="2"/>
</dbReference>
<evidence type="ECO:0000313" key="7">
    <source>
        <dbReference type="Proteomes" id="UP000657421"/>
    </source>
</evidence>
<sequence>MKILFFGTKSYDKQFFNDTWKDKVYEQIEIDYVDVLLTPDTARLAQGYEAVCAFVNMDLSTPAVETLAQCGVKLILMRCAGFNNVDLKTAQDKGITVMRVPGYSPEAVAEHAMALALTANRHTHKAYVRVRENDFSLGGLMGVVLHGKTAGIVGTGKIGAAMARICHGFGMKVLAYDVYQNPDLDFAEYVDLDTLLAQSDLISLHCPLMESTHHMINIDTINKMKDGVILVNTSRGGLIKTDDLIQGIREGKFFAVGLDVYEEENANVYEDRSDQILEHSTVARLLNFPNVMVTSHQGFFAREALQAISKTTMDNALAFMEGRKNGNEVTA</sequence>
<dbReference type="PANTHER" id="PTHR43026">
    <property type="entry name" value="2-HYDROXYACID DEHYDROGENASE HOMOLOG 1-RELATED"/>
    <property type="match status" value="1"/>
</dbReference>
<dbReference type="PROSITE" id="PS00065">
    <property type="entry name" value="D_2_HYDROXYACID_DH_1"/>
    <property type="match status" value="1"/>
</dbReference>
<evidence type="ECO:0000259" key="5">
    <source>
        <dbReference type="Pfam" id="PF02826"/>
    </source>
</evidence>
<dbReference type="RefSeq" id="WP_249306285.1">
    <property type="nucleotide sequence ID" value="NZ_JACRSZ010000001.1"/>
</dbReference>
<proteinExistence type="inferred from homology"/>
<comment type="similarity">
    <text evidence="1 3">Belongs to the D-isomer specific 2-hydroxyacid dehydrogenase family.</text>
</comment>
<comment type="caution">
    <text evidence="6">The sequence shown here is derived from an EMBL/GenBank/DDBJ whole genome shotgun (WGS) entry which is preliminary data.</text>
</comment>
<dbReference type="SUPFAM" id="SSF51735">
    <property type="entry name" value="NAD(P)-binding Rossmann-fold domains"/>
    <property type="match status" value="1"/>
</dbReference>
<organism evidence="6 7">
    <name type="scientific">Jingyaoa shaoxingensis</name>
    <dbReference type="NCBI Taxonomy" id="2763671"/>
    <lineage>
        <taxon>Bacteria</taxon>
        <taxon>Bacillati</taxon>
        <taxon>Bacillota</taxon>
        <taxon>Clostridia</taxon>
        <taxon>Lachnospirales</taxon>
        <taxon>Lachnospiraceae</taxon>
        <taxon>Jingyaoa</taxon>
    </lineage>
</organism>
<reference evidence="6 7" key="1">
    <citation type="submission" date="2020-08" db="EMBL/GenBank/DDBJ databases">
        <title>Genome public.</title>
        <authorList>
            <person name="Liu C."/>
            <person name="Sun Q."/>
        </authorList>
    </citation>
    <scope>NUCLEOTIDE SEQUENCE [LARGE SCALE GENOMIC DNA]</scope>
    <source>
        <strain evidence="6 7">NSJ-46</strain>
    </source>
</reference>
<dbReference type="Pfam" id="PF00389">
    <property type="entry name" value="2-Hacid_dh"/>
    <property type="match status" value="1"/>
</dbReference>
<dbReference type="InterPro" id="IPR058205">
    <property type="entry name" value="D-LDH-like"/>
</dbReference>
<keyword evidence="7" id="KW-1185">Reference proteome</keyword>
<dbReference type="InterPro" id="IPR006139">
    <property type="entry name" value="D-isomer_2_OHA_DH_cat_dom"/>
</dbReference>
<feature type="domain" description="D-isomer specific 2-hydroxyacid dehydrogenase catalytic" evidence="4">
    <location>
        <begin position="4"/>
        <end position="329"/>
    </location>
</feature>
<keyword evidence="3" id="KW-0560">Oxidoreductase</keyword>
<dbReference type="Pfam" id="PF02826">
    <property type="entry name" value="2-Hacid_dh_C"/>
    <property type="match status" value="1"/>
</dbReference>
<protein>
    <submittedName>
        <fullName evidence="6">2-hydroxyacid dehydrogenase</fullName>
    </submittedName>
</protein>
<dbReference type="InterPro" id="IPR036291">
    <property type="entry name" value="NAD(P)-bd_dom_sf"/>
</dbReference>
<keyword evidence="2" id="KW-0520">NAD</keyword>
<dbReference type="CDD" id="cd12183">
    <property type="entry name" value="LDH_like_2"/>
    <property type="match status" value="1"/>
</dbReference>
<accession>A0ABR7N563</accession>
<feature type="domain" description="D-isomer specific 2-hydroxyacid dehydrogenase NAD-binding" evidence="5">
    <location>
        <begin position="113"/>
        <end position="298"/>
    </location>
</feature>
<evidence type="ECO:0000256" key="2">
    <source>
        <dbReference type="ARBA" id="ARBA00023027"/>
    </source>
</evidence>
<dbReference type="InterPro" id="IPR006140">
    <property type="entry name" value="D-isomer_DH_NAD-bd"/>
</dbReference>
<evidence type="ECO:0000256" key="3">
    <source>
        <dbReference type="RuleBase" id="RU003719"/>
    </source>
</evidence>
<evidence type="ECO:0000259" key="4">
    <source>
        <dbReference type="Pfam" id="PF00389"/>
    </source>
</evidence>